<dbReference type="AlphaFoldDB" id="A0A4V2PVB4"/>
<dbReference type="RefSeq" id="WP_131993578.1">
    <property type="nucleotide sequence ID" value="NZ_SMGK01000002.1"/>
</dbReference>
<dbReference type="SUPFAM" id="SSF54909">
    <property type="entry name" value="Dimeric alpha+beta barrel"/>
    <property type="match status" value="2"/>
</dbReference>
<evidence type="ECO:0000313" key="2">
    <source>
        <dbReference type="EMBL" id="TCK73681.1"/>
    </source>
</evidence>
<comment type="caution">
    <text evidence="2">The sequence shown here is derived from an EMBL/GenBank/DDBJ whole genome shotgun (WGS) entry which is preliminary data.</text>
</comment>
<gene>
    <name evidence="2" type="ORF">C7378_1294</name>
</gene>
<evidence type="ECO:0000313" key="3">
    <source>
        <dbReference type="Proteomes" id="UP000295210"/>
    </source>
</evidence>
<evidence type="ECO:0000259" key="1">
    <source>
        <dbReference type="Pfam" id="PF07978"/>
    </source>
</evidence>
<dbReference type="InterPro" id="IPR012577">
    <property type="entry name" value="NIPSNAP"/>
</dbReference>
<dbReference type="OrthoDB" id="113248at2"/>
<dbReference type="InterPro" id="IPR011008">
    <property type="entry name" value="Dimeric_a/b-barrel"/>
</dbReference>
<dbReference type="EMBL" id="SMGK01000002">
    <property type="protein sequence ID" value="TCK73681.1"/>
    <property type="molecule type" value="Genomic_DNA"/>
</dbReference>
<feature type="domain" description="NIPSNAP" evidence="1">
    <location>
        <begin position="37"/>
        <end position="116"/>
    </location>
</feature>
<dbReference type="Proteomes" id="UP000295210">
    <property type="component" value="Unassembled WGS sequence"/>
</dbReference>
<protein>
    <submittedName>
        <fullName evidence="2">NIPSNAP protein</fullName>
    </submittedName>
</protein>
<accession>A0A4V2PVB4</accession>
<reference evidence="2 3" key="1">
    <citation type="submission" date="2019-03" db="EMBL/GenBank/DDBJ databases">
        <title>Genomic Encyclopedia of Type Strains, Phase IV (KMG-IV): sequencing the most valuable type-strain genomes for metagenomic binning, comparative biology and taxonomic classification.</title>
        <authorList>
            <person name="Goeker M."/>
        </authorList>
    </citation>
    <scope>NUCLEOTIDE SEQUENCE [LARGE SCALE GENOMIC DNA]</scope>
    <source>
        <strain evidence="2 3">DSM 103428</strain>
    </source>
</reference>
<feature type="domain" description="NIPSNAP" evidence="1">
    <location>
        <begin position="161"/>
        <end position="265"/>
    </location>
</feature>
<dbReference type="PROSITE" id="PS51318">
    <property type="entry name" value="TAT"/>
    <property type="match status" value="1"/>
</dbReference>
<sequence length="266" mass="29665">MKRREFITTSIATAGLALARGAEAQMTPAAAPAREFYELRRYHLQSGPQSKLAENYFADALIPALNRMGISPIGVFSLTIGPETPVIYVLLPSSRLEALVTVQSQLVHDEQFMSAAAPFWNAPATAPAFVRDESSLLIAFEGWPKLVVPPSTAQHADRIFQLRTYESASDQDHVRKVEMFHHGEFEIFRKSGFSQVFYGDTLVGPRMPNLTYMLSFSDLADMDAKWKVFGNDPEWKKLSSSPRYSFEAIVSNISNLVLKPLSCSQI</sequence>
<dbReference type="Pfam" id="PF07978">
    <property type="entry name" value="NIPSNAP"/>
    <property type="match status" value="2"/>
</dbReference>
<name>A0A4V2PVB4_9BACT</name>
<organism evidence="2 3">
    <name type="scientific">Acidipila rosea</name>
    <dbReference type="NCBI Taxonomy" id="768535"/>
    <lineage>
        <taxon>Bacteria</taxon>
        <taxon>Pseudomonadati</taxon>
        <taxon>Acidobacteriota</taxon>
        <taxon>Terriglobia</taxon>
        <taxon>Terriglobales</taxon>
        <taxon>Acidobacteriaceae</taxon>
        <taxon>Acidipila</taxon>
    </lineage>
</organism>
<dbReference type="InterPro" id="IPR006311">
    <property type="entry name" value="TAT_signal"/>
</dbReference>
<proteinExistence type="predicted"/>
<keyword evidence="3" id="KW-1185">Reference proteome</keyword>
<dbReference type="Gene3D" id="3.30.70.100">
    <property type="match status" value="2"/>
</dbReference>